<protein>
    <recommendedName>
        <fullName evidence="7">Non-structural maintenance of chromosomes element 4</fullName>
    </recommendedName>
</protein>
<dbReference type="GO" id="GO:0006281">
    <property type="term" value="P:DNA repair"/>
    <property type="evidence" value="ECO:0007669"/>
    <property type="project" value="UniProtKB-UniRule"/>
</dbReference>
<reference evidence="10 11" key="1">
    <citation type="submission" date="2023-12" db="EMBL/GenBank/DDBJ databases">
        <title>A high-quality genome assembly for Dillenia turbinata (Dilleniales).</title>
        <authorList>
            <person name="Chanderbali A."/>
        </authorList>
    </citation>
    <scope>NUCLEOTIDE SEQUENCE [LARGE SCALE GENOMIC DNA]</scope>
    <source>
        <strain evidence="10">LSX21</strain>
        <tissue evidence="10">Leaf</tissue>
    </source>
</reference>
<dbReference type="Proteomes" id="UP001370490">
    <property type="component" value="Unassembled WGS sequence"/>
</dbReference>
<feature type="compositionally biased region" description="Basic and acidic residues" evidence="8">
    <location>
        <begin position="1"/>
        <end position="11"/>
    </location>
</feature>
<evidence type="ECO:0000256" key="6">
    <source>
        <dbReference type="ARBA" id="ARBA00023242"/>
    </source>
</evidence>
<keyword evidence="3 7" id="KW-0227">DNA damage</keyword>
<feature type="region of interest" description="Disordered" evidence="8">
    <location>
        <begin position="373"/>
        <end position="399"/>
    </location>
</feature>
<keyword evidence="4 7" id="KW-0233">DNA recombination</keyword>
<gene>
    <name evidence="10" type="ORF">RJ641_007420</name>
</gene>
<feature type="domain" description="Non-structural maintenance of chromosome element 4 C-terminal" evidence="9">
    <location>
        <begin position="251"/>
        <end position="327"/>
    </location>
</feature>
<evidence type="ECO:0000256" key="4">
    <source>
        <dbReference type="ARBA" id="ARBA00023172"/>
    </source>
</evidence>
<keyword evidence="5 7" id="KW-0234">DNA repair</keyword>
<name>A0AAN8V8Z5_9MAGN</name>
<comment type="similarity">
    <text evidence="2 7">Belongs to the NSE4 family.</text>
</comment>
<feature type="compositionally biased region" description="Polar residues" evidence="8">
    <location>
        <begin position="373"/>
        <end position="384"/>
    </location>
</feature>
<evidence type="ECO:0000256" key="2">
    <source>
        <dbReference type="ARBA" id="ARBA00008997"/>
    </source>
</evidence>
<dbReference type="Pfam" id="PF08743">
    <property type="entry name" value="Nse4_C"/>
    <property type="match status" value="1"/>
</dbReference>
<dbReference type="PANTHER" id="PTHR16140:SF0">
    <property type="entry name" value="NON-STRUCTURAL MAINTENANCE OF CHROMOSOMES ELEMENT 4"/>
    <property type="match status" value="1"/>
</dbReference>
<dbReference type="PANTHER" id="PTHR16140">
    <property type="entry name" value="NON-STRUCTURAL MAINTENANCE OF CHROMOSOMES ELEMENT 4"/>
    <property type="match status" value="1"/>
</dbReference>
<dbReference type="GO" id="GO:0005634">
    <property type="term" value="C:nucleus"/>
    <property type="evidence" value="ECO:0007669"/>
    <property type="project" value="UniProtKB-SubCell"/>
</dbReference>
<dbReference type="AlphaFoldDB" id="A0AAN8V8Z5"/>
<evidence type="ECO:0000256" key="1">
    <source>
        <dbReference type="ARBA" id="ARBA00004123"/>
    </source>
</evidence>
<keyword evidence="11" id="KW-1185">Reference proteome</keyword>
<dbReference type="EMBL" id="JBAMMX010000015">
    <property type="protein sequence ID" value="KAK6925701.1"/>
    <property type="molecule type" value="Genomic_DNA"/>
</dbReference>
<sequence length="435" mass="48980">MKPRGVKREKASTSGAEPEAGSSEPQGIVDRRVLRSRYLAVKNLINDERDDLTKVDSDKFTSIISEVENLHQLVIERVEDDVDFESMELLCKSEFNNALYSYSTIKFQKPREQVADAEALLDIANTLVSSVKSQRNAGITPSDFVNCLLRDFGQQTGGGSSTVQNSICWKDLGMAVSHIFKRVPGCCTMLGPMNTEVKLRKPTVQRKRATRPIDSARPEELNDTEAEAKTDTDKNMSVMFEILRRKKLVGLECLILNRKSFAQTVENLFALSFLVKDGRVQITVNEDGSHFVSPRNAPAASSVASGEVTYSHFVFRFDFKDWKCLKEYSREEICKDVLIFFERNHLQLMMDYVPVGEELMPHRIPSGIPNFSQAESIPNDSQPPVATIPNDSEPPLATTPIRKLSRNRGLVIQEAVVEDTPEYKNGNCKRKRKLL</sequence>
<comment type="function">
    <text evidence="7">Component of the SMC5-SMC6 complex, that promotes sister chromatid alignment after DNA damage and facilitates double-stranded DNA breaks (DSBs) repair via homologous recombination between sister chromatids.</text>
</comment>
<feature type="region of interest" description="Disordered" evidence="8">
    <location>
        <begin position="1"/>
        <end position="28"/>
    </location>
</feature>
<evidence type="ECO:0000256" key="8">
    <source>
        <dbReference type="SAM" id="MobiDB-lite"/>
    </source>
</evidence>
<organism evidence="10 11">
    <name type="scientific">Dillenia turbinata</name>
    <dbReference type="NCBI Taxonomy" id="194707"/>
    <lineage>
        <taxon>Eukaryota</taxon>
        <taxon>Viridiplantae</taxon>
        <taxon>Streptophyta</taxon>
        <taxon>Embryophyta</taxon>
        <taxon>Tracheophyta</taxon>
        <taxon>Spermatophyta</taxon>
        <taxon>Magnoliopsida</taxon>
        <taxon>eudicotyledons</taxon>
        <taxon>Gunneridae</taxon>
        <taxon>Pentapetalae</taxon>
        <taxon>Dilleniales</taxon>
        <taxon>Dilleniaceae</taxon>
        <taxon>Dillenia</taxon>
    </lineage>
</organism>
<feature type="region of interest" description="Disordered" evidence="8">
    <location>
        <begin position="202"/>
        <end position="228"/>
    </location>
</feature>
<evidence type="ECO:0000256" key="5">
    <source>
        <dbReference type="ARBA" id="ARBA00023204"/>
    </source>
</evidence>
<evidence type="ECO:0000256" key="7">
    <source>
        <dbReference type="RuleBase" id="RU365071"/>
    </source>
</evidence>
<dbReference type="InterPro" id="IPR014854">
    <property type="entry name" value="Nse4_C"/>
</dbReference>
<accession>A0AAN8V8Z5</accession>
<proteinExistence type="inferred from homology"/>
<keyword evidence="6 7" id="KW-0539">Nucleus</keyword>
<dbReference type="InterPro" id="IPR027786">
    <property type="entry name" value="Nse4/EID"/>
</dbReference>
<dbReference type="GO" id="GO:0006310">
    <property type="term" value="P:DNA recombination"/>
    <property type="evidence" value="ECO:0007669"/>
    <property type="project" value="UniProtKB-UniRule"/>
</dbReference>
<dbReference type="GO" id="GO:0030915">
    <property type="term" value="C:Smc5-Smc6 complex"/>
    <property type="evidence" value="ECO:0007669"/>
    <property type="project" value="UniProtKB-UniRule"/>
</dbReference>
<comment type="subunit">
    <text evidence="7">Component of the SMC5-SMC6 complex.</text>
</comment>
<feature type="compositionally biased region" description="Basic and acidic residues" evidence="8">
    <location>
        <begin position="214"/>
        <end position="228"/>
    </location>
</feature>
<evidence type="ECO:0000313" key="11">
    <source>
        <dbReference type="Proteomes" id="UP001370490"/>
    </source>
</evidence>
<comment type="caution">
    <text evidence="10">The sequence shown here is derived from an EMBL/GenBank/DDBJ whole genome shotgun (WGS) entry which is preliminary data.</text>
</comment>
<comment type="subcellular location">
    <subcellularLocation>
        <location evidence="1 7">Nucleus</location>
    </subcellularLocation>
</comment>
<evidence type="ECO:0000256" key="3">
    <source>
        <dbReference type="ARBA" id="ARBA00022763"/>
    </source>
</evidence>
<evidence type="ECO:0000313" key="10">
    <source>
        <dbReference type="EMBL" id="KAK6925701.1"/>
    </source>
</evidence>
<evidence type="ECO:0000259" key="9">
    <source>
        <dbReference type="Pfam" id="PF08743"/>
    </source>
</evidence>